<dbReference type="RefSeq" id="WP_209687450.1">
    <property type="nucleotide sequence ID" value="NZ_JAGGLU010000013.1"/>
</dbReference>
<accession>A0ABS4MGB0</accession>
<dbReference type="InterPro" id="IPR009241">
    <property type="entry name" value="HigB-like"/>
</dbReference>
<proteinExistence type="predicted"/>
<evidence type="ECO:0000313" key="1">
    <source>
        <dbReference type="EMBL" id="MBP2058731.1"/>
    </source>
</evidence>
<name>A0ABS4MGB0_9LACO</name>
<organism evidence="1 2">
    <name type="scientific">Lactobacillus colini</name>
    <dbReference type="NCBI Taxonomy" id="1819254"/>
    <lineage>
        <taxon>Bacteria</taxon>
        <taxon>Bacillati</taxon>
        <taxon>Bacillota</taxon>
        <taxon>Bacilli</taxon>
        <taxon>Lactobacillales</taxon>
        <taxon>Lactobacillaceae</taxon>
        <taxon>Lactobacillus</taxon>
    </lineage>
</organism>
<reference evidence="1 2" key="1">
    <citation type="submission" date="2021-03" db="EMBL/GenBank/DDBJ databases">
        <title>Genomic Encyclopedia of Type Strains, Phase IV (KMG-IV): sequencing the most valuable type-strain genomes for metagenomic binning, comparative biology and taxonomic classification.</title>
        <authorList>
            <person name="Goeker M."/>
        </authorList>
    </citation>
    <scope>NUCLEOTIDE SEQUENCE [LARGE SCALE GENOMIC DNA]</scope>
    <source>
        <strain evidence="1 2">DSM 101872</strain>
    </source>
</reference>
<evidence type="ECO:0000313" key="2">
    <source>
        <dbReference type="Proteomes" id="UP001519292"/>
    </source>
</evidence>
<gene>
    <name evidence="1" type="ORF">J2Z60_001920</name>
</gene>
<comment type="caution">
    <text evidence="1">The sequence shown here is derived from an EMBL/GenBank/DDBJ whole genome shotgun (WGS) entry which is preliminary data.</text>
</comment>
<keyword evidence="2" id="KW-1185">Reference proteome</keyword>
<sequence>MEKPEFESYKRPNGHDEFLEWLTQLKVEDRAKLLQIITDTEEHGLLVAERMKWVKKIETEKNLYELRSKLANNIQRALYFHVEGSRYVITHGFTKKTQKTPLKEIKHAVALRKEWRINNEN</sequence>
<protein>
    <submittedName>
        <fullName evidence="1">Phage-related protein</fullName>
    </submittedName>
</protein>
<dbReference type="Pfam" id="PF05973">
    <property type="entry name" value="Gp49"/>
    <property type="match status" value="1"/>
</dbReference>
<dbReference type="EMBL" id="JAGGLU010000013">
    <property type="protein sequence ID" value="MBP2058731.1"/>
    <property type="molecule type" value="Genomic_DNA"/>
</dbReference>
<dbReference type="Proteomes" id="UP001519292">
    <property type="component" value="Unassembled WGS sequence"/>
</dbReference>